<protein>
    <recommendedName>
        <fullName evidence="4">Transmembrane protein</fullName>
    </recommendedName>
</protein>
<gene>
    <name evidence="2" type="ORF">BO71DRAFT_198307</name>
</gene>
<sequence>MDKWINGPRSKLILFSLLLSSPLLSSPLLSSSLLFSPLLSSFLLFSSLFLCLISCILLASRYQCTRSLIWRFTVCFLSFFLLAWAWRVCVRAWGFGFGELGWNRMGCVGMGSISLSTCFLDNLCCSWLVR</sequence>
<dbReference type="VEuPathDB" id="FungiDB:BO71DRAFT_198307"/>
<proteinExistence type="predicted"/>
<keyword evidence="3" id="KW-1185">Reference proteome</keyword>
<keyword evidence="1" id="KW-1133">Transmembrane helix</keyword>
<keyword evidence="1" id="KW-0812">Transmembrane</keyword>
<organism evidence="2 3">
    <name type="scientific">Aspergillus ellipticus CBS 707.79</name>
    <dbReference type="NCBI Taxonomy" id="1448320"/>
    <lineage>
        <taxon>Eukaryota</taxon>
        <taxon>Fungi</taxon>
        <taxon>Dikarya</taxon>
        <taxon>Ascomycota</taxon>
        <taxon>Pezizomycotina</taxon>
        <taxon>Eurotiomycetes</taxon>
        <taxon>Eurotiomycetidae</taxon>
        <taxon>Eurotiales</taxon>
        <taxon>Aspergillaceae</taxon>
        <taxon>Aspergillus</taxon>
        <taxon>Aspergillus subgen. Circumdati</taxon>
    </lineage>
</organism>
<accession>A0A319DNZ8</accession>
<dbReference type="EMBL" id="KZ825848">
    <property type="protein sequence ID" value="PYH95807.1"/>
    <property type="molecule type" value="Genomic_DNA"/>
</dbReference>
<evidence type="ECO:0000313" key="3">
    <source>
        <dbReference type="Proteomes" id="UP000247810"/>
    </source>
</evidence>
<evidence type="ECO:0000313" key="2">
    <source>
        <dbReference type="EMBL" id="PYH95807.1"/>
    </source>
</evidence>
<feature type="transmembrane region" description="Helical" evidence="1">
    <location>
        <begin position="68"/>
        <end position="88"/>
    </location>
</feature>
<keyword evidence="1" id="KW-0472">Membrane</keyword>
<name>A0A319DNZ8_9EURO</name>
<reference evidence="2 3" key="1">
    <citation type="submission" date="2018-02" db="EMBL/GenBank/DDBJ databases">
        <title>The genomes of Aspergillus section Nigri reveals drivers in fungal speciation.</title>
        <authorList>
            <consortium name="DOE Joint Genome Institute"/>
            <person name="Vesth T.C."/>
            <person name="Nybo J."/>
            <person name="Theobald S."/>
            <person name="Brandl J."/>
            <person name="Frisvad J.C."/>
            <person name="Nielsen K.F."/>
            <person name="Lyhne E.K."/>
            <person name="Kogle M.E."/>
            <person name="Kuo A."/>
            <person name="Riley R."/>
            <person name="Clum A."/>
            <person name="Nolan M."/>
            <person name="Lipzen A."/>
            <person name="Salamov A."/>
            <person name="Henrissat B."/>
            <person name="Wiebenga A."/>
            <person name="De vries R.P."/>
            <person name="Grigoriev I.V."/>
            <person name="Mortensen U.H."/>
            <person name="Andersen M.R."/>
            <person name="Baker S.E."/>
        </authorList>
    </citation>
    <scope>NUCLEOTIDE SEQUENCE [LARGE SCALE GENOMIC DNA]</scope>
    <source>
        <strain evidence="2 3">CBS 707.79</strain>
    </source>
</reference>
<dbReference type="AlphaFoldDB" id="A0A319DNZ8"/>
<evidence type="ECO:0008006" key="4">
    <source>
        <dbReference type="Google" id="ProtNLM"/>
    </source>
</evidence>
<dbReference type="Proteomes" id="UP000247810">
    <property type="component" value="Unassembled WGS sequence"/>
</dbReference>
<feature type="transmembrane region" description="Helical" evidence="1">
    <location>
        <begin position="35"/>
        <end position="59"/>
    </location>
</feature>
<evidence type="ECO:0000256" key="1">
    <source>
        <dbReference type="SAM" id="Phobius"/>
    </source>
</evidence>